<dbReference type="Gene3D" id="1.20.1740.10">
    <property type="entry name" value="Amino acid/polyamine transporter I"/>
    <property type="match status" value="1"/>
</dbReference>
<protein>
    <submittedName>
        <fullName evidence="9">Spore germination protein YndE</fullName>
    </submittedName>
</protein>
<dbReference type="Pfam" id="PF03845">
    <property type="entry name" value="Spore_permease"/>
    <property type="match status" value="1"/>
</dbReference>
<dbReference type="InterPro" id="IPR004761">
    <property type="entry name" value="Spore_GerAB"/>
</dbReference>
<evidence type="ECO:0000256" key="4">
    <source>
        <dbReference type="ARBA" id="ARBA00022544"/>
    </source>
</evidence>
<feature type="transmembrane region" description="Helical" evidence="8">
    <location>
        <begin position="117"/>
        <end position="135"/>
    </location>
</feature>
<keyword evidence="3" id="KW-0813">Transport</keyword>
<evidence type="ECO:0000256" key="8">
    <source>
        <dbReference type="SAM" id="Phobius"/>
    </source>
</evidence>
<accession>A0A2T0ALV5</accession>
<feature type="transmembrane region" description="Helical" evidence="8">
    <location>
        <begin position="184"/>
        <end position="207"/>
    </location>
</feature>
<evidence type="ECO:0000256" key="2">
    <source>
        <dbReference type="ARBA" id="ARBA00007998"/>
    </source>
</evidence>
<feature type="transmembrane region" description="Helical" evidence="8">
    <location>
        <begin position="12"/>
        <end position="34"/>
    </location>
</feature>
<evidence type="ECO:0000256" key="3">
    <source>
        <dbReference type="ARBA" id="ARBA00022448"/>
    </source>
</evidence>
<keyword evidence="7 8" id="KW-0472">Membrane</keyword>
<comment type="similarity">
    <text evidence="2">Belongs to the amino acid-polyamine-organocation (APC) superfamily. Spore germination protein (SGP) (TC 2.A.3.9) family.</text>
</comment>
<evidence type="ECO:0000256" key="7">
    <source>
        <dbReference type="ARBA" id="ARBA00023136"/>
    </source>
</evidence>
<reference evidence="9 10" key="1">
    <citation type="submission" date="2018-03" db="EMBL/GenBank/DDBJ databases">
        <title>Genome sequence of Moorella humiferrea DSM 23265.</title>
        <authorList>
            <person name="Poehlein A."/>
            <person name="Daniel R."/>
        </authorList>
    </citation>
    <scope>NUCLEOTIDE SEQUENCE [LARGE SCALE GENOMIC DNA]</scope>
    <source>
        <strain evidence="9 10">DSM 23265</strain>
    </source>
</reference>
<evidence type="ECO:0000256" key="5">
    <source>
        <dbReference type="ARBA" id="ARBA00022692"/>
    </source>
</evidence>
<feature type="transmembrane region" description="Helical" evidence="8">
    <location>
        <begin position="73"/>
        <end position="97"/>
    </location>
</feature>
<feature type="transmembrane region" description="Helical" evidence="8">
    <location>
        <begin position="303"/>
        <end position="321"/>
    </location>
</feature>
<dbReference type="RefSeq" id="WP_106006187.1">
    <property type="nucleotide sequence ID" value="NZ_CP136418.1"/>
</dbReference>
<evidence type="ECO:0000256" key="1">
    <source>
        <dbReference type="ARBA" id="ARBA00004141"/>
    </source>
</evidence>
<sequence length="365" mass="40033">MREEGYISPRQAAVLLWFAVLPTAILFLPSLLALRARHDAWLAVIGATLAAAVVALIVYLLALRFPHYTLFQYCELILGPVAGKMVAMVFVLAFFLLDAVVIREFSEFMVTAVMPETPALFFSITIVAVAVYAARNGLEVLARCTDFILPLMVTFIAIVLLFAMPEMMPRNLLPILENGFRPVLGGILVAWSFLGQVVILAAYGAFVNPPRALKASLTSGLLGIAFFLTLVTMGTIFVFGCCEAARQTFAAYALARVVSLGQFFERIEVLFLAIWVGGVFIKITLNLYVVALGLATVTGLKEYRALVASLGALSVAVSHLLYRNVAEIRHDLLMVEPGWTLAWQLLLPLFLLFAAWVRGKRRTGT</sequence>
<comment type="caution">
    <text evidence="9">The sequence shown here is derived from an EMBL/GenBank/DDBJ whole genome shotgun (WGS) entry which is preliminary data.</text>
</comment>
<gene>
    <name evidence="9" type="primary">yndE_3</name>
    <name evidence="9" type="ORF">MOHU_22680</name>
</gene>
<proteinExistence type="inferred from homology"/>
<dbReference type="Proteomes" id="UP000238415">
    <property type="component" value="Unassembled WGS sequence"/>
</dbReference>
<dbReference type="OrthoDB" id="1675410at2"/>
<feature type="transmembrane region" description="Helical" evidence="8">
    <location>
        <begin position="40"/>
        <end position="61"/>
    </location>
</feature>
<feature type="transmembrane region" description="Helical" evidence="8">
    <location>
        <begin position="269"/>
        <end position="291"/>
    </location>
</feature>
<dbReference type="NCBIfam" id="TIGR00912">
    <property type="entry name" value="2A0309"/>
    <property type="match status" value="1"/>
</dbReference>
<comment type="subcellular location">
    <subcellularLocation>
        <location evidence="1">Membrane</location>
        <topology evidence="1">Multi-pass membrane protein</topology>
    </subcellularLocation>
</comment>
<name>A0A2T0ALV5_9FIRM</name>
<evidence type="ECO:0000313" key="10">
    <source>
        <dbReference type="Proteomes" id="UP000238415"/>
    </source>
</evidence>
<organism evidence="9 10">
    <name type="scientific">Neomoorella humiferrea</name>
    <dbReference type="NCBI Taxonomy" id="676965"/>
    <lineage>
        <taxon>Bacteria</taxon>
        <taxon>Bacillati</taxon>
        <taxon>Bacillota</taxon>
        <taxon>Clostridia</taxon>
        <taxon>Neomoorellales</taxon>
        <taxon>Neomoorellaceae</taxon>
        <taxon>Neomoorella</taxon>
    </lineage>
</organism>
<dbReference type="PANTHER" id="PTHR34975">
    <property type="entry name" value="SPORE GERMINATION PROTEIN A2"/>
    <property type="match status" value="1"/>
</dbReference>
<evidence type="ECO:0000313" key="9">
    <source>
        <dbReference type="EMBL" id="PRR69728.1"/>
    </source>
</evidence>
<feature type="transmembrane region" description="Helical" evidence="8">
    <location>
        <begin position="341"/>
        <end position="359"/>
    </location>
</feature>
<dbReference type="EMBL" id="PVXM01000052">
    <property type="protein sequence ID" value="PRR69728.1"/>
    <property type="molecule type" value="Genomic_DNA"/>
</dbReference>
<evidence type="ECO:0000256" key="6">
    <source>
        <dbReference type="ARBA" id="ARBA00022989"/>
    </source>
</evidence>
<dbReference type="AlphaFoldDB" id="A0A2T0ALV5"/>
<feature type="transmembrane region" description="Helical" evidence="8">
    <location>
        <begin position="147"/>
        <end position="164"/>
    </location>
</feature>
<feature type="transmembrane region" description="Helical" evidence="8">
    <location>
        <begin position="219"/>
        <end position="239"/>
    </location>
</feature>
<dbReference type="PANTHER" id="PTHR34975:SF2">
    <property type="entry name" value="SPORE GERMINATION PROTEIN A2"/>
    <property type="match status" value="1"/>
</dbReference>
<keyword evidence="6 8" id="KW-1133">Transmembrane helix</keyword>
<keyword evidence="10" id="KW-1185">Reference proteome</keyword>
<keyword evidence="5 8" id="KW-0812">Transmembrane</keyword>
<dbReference type="GO" id="GO:0016020">
    <property type="term" value="C:membrane"/>
    <property type="evidence" value="ECO:0007669"/>
    <property type="project" value="UniProtKB-SubCell"/>
</dbReference>
<keyword evidence="4" id="KW-0309">Germination</keyword>
<dbReference type="GO" id="GO:0009847">
    <property type="term" value="P:spore germination"/>
    <property type="evidence" value="ECO:0007669"/>
    <property type="project" value="InterPro"/>
</dbReference>